<dbReference type="Proteomes" id="UP000025171">
    <property type="component" value="Unassembled WGS sequence"/>
</dbReference>
<keyword evidence="2" id="KW-1185">Reference proteome</keyword>
<name>A0A059FST9_9PROT</name>
<dbReference type="AlphaFoldDB" id="A0A059FST9"/>
<organism evidence="1 2">
    <name type="scientific">Hyphomonas johnsonii MHS-2</name>
    <dbReference type="NCBI Taxonomy" id="1280950"/>
    <lineage>
        <taxon>Bacteria</taxon>
        <taxon>Pseudomonadati</taxon>
        <taxon>Pseudomonadota</taxon>
        <taxon>Alphaproteobacteria</taxon>
        <taxon>Hyphomonadales</taxon>
        <taxon>Hyphomonadaceae</taxon>
        <taxon>Hyphomonas</taxon>
    </lineage>
</organism>
<sequence length="108" mass="12295">MPEKRVEASNDEVTDAMVKYIGRDDLVGLDDPYLHKLAAIWLEHRNCHGCRKCKAIPDLVEQLFGALDKRKPKDPFVKLILETCNFLDMPMSVFGIRHDAQTIAPPPH</sequence>
<evidence type="ECO:0000313" key="1">
    <source>
        <dbReference type="EMBL" id="KCZ93513.1"/>
    </source>
</evidence>
<protein>
    <submittedName>
        <fullName evidence="1">Uncharacterized protein</fullName>
    </submittedName>
</protein>
<proteinExistence type="predicted"/>
<reference evidence="1 2" key="1">
    <citation type="journal article" date="2014" name="Antonie Van Leeuwenhoek">
        <title>Hyphomonas beringensis sp. nov. and Hyphomonas chukchiensis sp. nov., isolated from surface seawater of the Bering Sea and Chukchi Sea.</title>
        <authorList>
            <person name="Li C."/>
            <person name="Lai Q."/>
            <person name="Li G."/>
            <person name="Dong C."/>
            <person name="Wang J."/>
            <person name="Liao Y."/>
            <person name="Shao Z."/>
        </authorList>
    </citation>
    <scope>NUCLEOTIDE SEQUENCE [LARGE SCALE GENOMIC DNA]</scope>
    <source>
        <strain evidence="1 2">MHS-2</strain>
    </source>
</reference>
<dbReference type="STRING" id="1280950.HJO_06650"/>
<accession>A0A059FST9</accession>
<dbReference type="EMBL" id="ARYK01000002">
    <property type="protein sequence ID" value="KCZ93513.1"/>
    <property type="molecule type" value="Genomic_DNA"/>
</dbReference>
<comment type="caution">
    <text evidence="1">The sequence shown here is derived from an EMBL/GenBank/DDBJ whole genome shotgun (WGS) entry which is preliminary data.</text>
</comment>
<evidence type="ECO:0000313" key="2">
    <source>
        <dbReference type="Proteomes" id="UP000025171"/>
    </source>
</evidence>
<gene>
    <name evidence="1" type="ORF">HJO_06650</name>
</gene>